<comment type="pathway">
    <text evidence="2">Isoprenoid biosynthesis.</text>
</comment>
<dbReference type="PANTHER" id="PTHR12001">
    <property type="entry name" value="GERANYLGERANYL PYROPHOSPHATE SYNTHASE"/>
    <property type="match status" value="1"/>
</dbReference>
<proteinExistence type="inferred from homology"/>
<dbReference type="SUPFAM" id="SSF48576">
    <property type="entry name" value="Terpenoid synthases"/>
    <property type="match status" value="1"/>
</dbReference>
<evidence type="ECO:0000256" key="7">
    <source>
        <dbReference type="RuleBase" id="RU004466"/>
    </source>
</evidence>
<dbReference type="eggNOG" id="COG0142">
    <property type="taxonomic scope" value="Bacteria"/>
</dbReference>
<reference evidence="8 9" key="1">
    <citation type="journal article" date="2014" name="Genome Announc.">
        <title>Draft Genome Sequence of Propane- and Butane-Oxidizing Actinobacterium Rhodococcus ruber IEGM 231.</title>
        <authorList>
            <person name="Ivshina I.B."/>
            <person name="Kuyukina M.S."/>
            <person name="Krivoruchko A.V."/>
            <person name="Barbe V."/>
            <person name="Fischer C."/>
        </authorList>
    </citation>
    <scope>NUCLEOTIDE SEQUENCE [LARGE SCALE GENOMIC DNA]</scope>
</reference>
<dbReference type="AlphaFoldDB" id="A0A098BMA5"/>
<comment type="cofactor">
    <cofactor evidence="1">
        <name>Mg(2+)</name>
        <dbReference type="ChEBI" id="CHEBI:18420"/>
    </cofactor>
</comment>
<protein>
    <submittedName>
        <fullName evidence="8">Polyprenyl synthetase</fullName>
    </submittedName>
</protein>
<dbReference type="SFLD" id="SFLDG01017">
    <property type="entry name" value="Polyprenyl_Transferase_Like"/>
    <property type="match status" value="1"/>
</dbReference>
<dbReference type="SFLD" id="SFLDS00005">
    <property type="entry name" value="Isoprenoid_Synthase_Type_I"/>
    <property type="match status" value="1"/>
</dbReference>
<dbReference type="InterPro" id="IPR008949">
    <property type="entry name" value="Isoprenoid_synthase_dom_sf"/>
</dbReference>
<dbReference type="EMBL" id="CCSD01000056">
    <property type="protein sequence ID" value="CDZ88851.1"/>
    <property type="molecule type" value="Genomic_DNA"/>
</dbReference>
<keyword evidence="5" id="KW-0479">Metal-binding</keyword>
<evidence type="ECO:0000256" key="5">
    <source>
        <dbReference type="ARBA" id="ARBA00022723"/>
    </source>
</evidence>
<sequence length="369" mass="38778">MEPIRQRTAVAGSTEQDGYLIVSTEGAAQSAGPSGATSDTVVAGVDLGDPVLAGAVRDGLARVEEVLISELSDGEDFLTEVALHLAKAGGKRFRPLFTLLTAQLGPKPNDPAVVTAATAVELVHLATLYHDDVMDEATMRRGAPSANARWSNSVAILAGDFLFAHASRLVSTLGPAAVRTIAETFAELVTGQMRETIGSGKERDPVEHYLKVVWEKTGSLIATSGRFGGTFSGADPDQIAHLERLGDAVGTAFQIADDIIDISSASTESGKTPGTDLREGVHTLPVLYAFRETGPDADRLRELLAGPVEDEAAVAEALELLARSPGMAAAKRTLGEYADKARTELESLPPGPANEALRRLVDYTIARVG</sequence>
<organism evidence="8 9">
    <name type="scientific">Rhodococcus ruber</name>
    <dbReference type="NCBI Taxonomy" id="1830"/>
    <lineage>
        <taxon>Bacteria</taxon>
        <taxon>Bacillati</taxon>
        <taxon>Actinomycetota</taxon>
        <taxon>Actinomycetes</taxon>
        <taxon>Mycobacteriales</taxon>
        <taxon>Nocardiaceae</taxon>
        <taxon>Rhodococcus</taxon>
    </lineage>
</organism>
<comment type="similarity">
    <text evidence="3 7">Belongs to the FPP/GGPP synthase family.</text>
</comment>
<dbReference type="PROSITE" id="PS00444">
    <property type="entry name" value="POLYPRENYL_SYNTHASE_2"/>
    <property type="match status" value="1"/>
</dbReference>
<dbReference type="CDD" id="cd00685">
    <property type="entry name" value="Trans_IPPS_HT"/>
    <property type="match status" value="1"/>
</dbReference>
<gene>
    <name evidence="8" type="ORF">RHRU231_450018</name>
</gene>
<dbReference type="GO" id="GO:0046872">
    <property type="term" value="F:metal ion binding"/>
    <property type="evidence" value="ECO:0007669"/>
    <property type="project" value="UniProtKB-KW"/>
</dbReference>
<dbReference type="PANTHER" id="PTHR12001:SF69">
    <property type="entry name" value="ALL TRANS-POLYPRENYL-DIPHOSPHATE SYNTHASE PDSS1"/>
    <property type="match status" value="1"/>
</dbReference>
<dbReference type="GO" id="GO:0008299">
    <property type="term" value="P:isoprenoid biosynthetic process"/>
    <property type="evidence" value="ECO:0007669"/>
    <property type="project" value="InterPro"/>
</dbReference>
<evidence type="ECO:0000256" key="2">
    <source>
        <dbReference type="ARBA" id="ARBA00005128"/>
    </source>
</evidence>
<evidence type="ECO:0000313" key="8">
    <source>
        <dbReference type="EMBL" id="CDZ88851.1"/>
    </source>
</evidence>
<dbReference type="GO" id="GO:0004659">
    <property type="term" value="F:prenyltransferase activity"/>
    <property type="evidence" value="ECO:0007669"/>
    <property type="project" value="InterPro"/>
</dbReference>
<dbReference type="InterPro" id="IPR000092">
    <property type="entry name" value="Polyprenyl_synt"/>
</dbReference>
<evidence type="ECO:0000256" key="3">
    <source>
        <dbReference type="ARBA" id="ARBA00006706"/>
    </source>
</evidence>
<evidence type="ECO:0000313" key="9">
    <source>
        <dbReference type="Proteomes" id="UP000042997"/>
    </source>
</evidence>
<keyword evidence="4 7" id="KW-0808">Transferase</keyword>
<dbReference type="Proteomes" id="UP000042997">
    <property type="component" value="Unassembled WGS sequence"/>
</dbReference>
<name>A0A098BMA5_9NOCA</name>
<evidence type="ECO:0000256" key="1">
    <source>
        <dbReference type="ARBA" id="ARBA00001946"/>
    </source>
</evidence>
<evidence type="ECO:0000256" key="6">
    <source>
        <dbReference type="ARBA" id="ARBA00022842"/>
    </source>
</evidence>
<dbReference type="Pfam" id="PF00348">
    <property type="entry name" value="polyprenyl_synt"/>
    <property type="match status" value="1"/>
</dbReference>
<dbReference type="InterPro" id="IPR033749">
    <property type="entry name" value="Polyprenyl_synt_CS"/>
</dbReference>
<evidence type="ECO:0000256" key="4">
    <source>
        <dbReference type="ARBA" id="ARBA00022679"/>
    </source>
</evidence>
<keyword evidence="6" id="KW-0460">Magnesium</keyword>
<accession>A0A098BMA5</accession>
<dbReference type="Gene3D" id="1.10.600.10">
    <property type="entry name" value="Farnesyl Diphosphate Synthase"/>
    <property type="match status" value="1"/>
</dbReference>